<accession>A0A914YHQ8</accession>
<name>A0A914YHQ8_9BILA</name>
<keyword evidence="1" id="KW-1185">Reference proteome</keyword>
<evidence type="ECO:0000313" key="1">
    <source>
        <dbReference type="Proteomes" id="UP000887577"/>
    </source>
</evidence>
<sequence>MISFFLCGTSIPCKDLEDEVNLDIFWKRIVDHNKTRKECNEIFGEVNVTKFTCPFSSRIDLQFYAFIISGKKPEFRKNINESELCVDRYGRKYPPPQGLGGKCVMFQHEFEENGIPKTEFFMPIEKRDLIQRISQYPLTHALRQNETTLNRFLPREYVVSLI</sequence>
<organism evidence="1 2">
    <name type="scientific">Panagrolaimus superbus</name>
    <dbReference type="NCBI Taxonomy" id="310955"/>
    <lineage>
        <taxon>Eukaryota</taxon>
        <taxon>Metazoa</taxon>
        <taxon>Ecdysozoa</taxon>
        <taxon>Nematoda</taxon>
        <taxon>Chromadorea</taxon>
        <taxon>Rhabditida</taxon>
        <taxon>Tylenchina</taxon>
        <taxon>Panagrolaimomorpha</taxon>
        <taxon>Panagrolaimoidea</taxon>
        <taxon>Panagrolaimidae</taxon>
        <taxon>Panagrolaimus</taxon>
    </lineage>
</organism>
<proteinExistence type="predicted"/>
<dbReference type="WBParaSite" id="PSU_v2.g16841.t1">
    <property type="protein sequence ID" value="PSU_v2.g16841.t1"/>
    <property type="gene ID" value="PSU_v2.g16841"/>
</dbReference>
<evidence type="ECO:0000313" key="2">
    <source>
        <dbReference type="WBParaSite" id="PSU_v2.g16841.t1"/>
    </source>
</evidence>
<reference evidence="2" key="1">
    <citation type="submission" date="2022-11" db="UniProtKB">
        <authorList>
            <consortium name="WormBaseParasite"/>
        </authorList>
    </citation>
    <scope>IDENTIFICATION</scope>
</reference>
<dbReference type="AlphaFoldDB" id="A0A914YHQ8"/>
<protein>
    <submittedName>
        <fullName evidence="2">Uncharacterized protein</fullName>
    </submittedName>
</protein>
<dbReference type="Proteomes" id="UP000887577">
    <property type="component" value="Unplaced"/>
</dbReference>